<evidence type="ECO:0000313" key="2">
    <source>
        <dbReference type="EMBL" id="MCC2211751.1"/>
    </source>
</evidence>
<dbReference type="RefSeq" id="WP_022230310.1">
    <property type="nucleotide sequence ID" value="NZ_JAJEQM010000025.1"/>
</dbReference>
<dbReference type="NCBIfam" id="TIGR01598">
    <property type="entry name" value="holin_phiLC3"/>
    <property type="match status" value="1"/>
</dbReference>
<keyword evidence="1" id="KW-1133">Transmembrane helix</keyword>
<organism evidence="2 3">
    <name type="scientific">Hominilimicola fabiformis</name>
    <dbReference type="NCBI Taxonomy" id="2885356"/>
    <lineage>
        <taxon>Bacteria</taxon>
        <taxon>Bacillati</taxon>
        <taxon>Bacillota</taxon>
        <taxon>Clostridia</taxon>
        <taxon>Eubacteriales</taxon>
        <taxon>Oscillospiraceae</taxon>
        <taxon>Hominilimicola</taxon>
    </lineage>
</organism>
<reference evidence="2 3" key="1">
    <citation type="submission" date="2021-10" db="EMBL/GenBank/DDBJ databases">
        <title>Anaerobic single-cell dispensing facilitates the cultivation of human gut bacteria.</title>
        <authorList>
            <person name="Afrizal A."/>
        </authorList>
    </citation>
    <scope>NUCLEOTIDE SEQUENCE [LARGE SCALE GENOMIC DNA]</scope>
    <source>
        <strain evidence="2 3">CLA-AA-H232</strain>
    </source>
</reference>
<dbReference type="InterPro" id="IPR006485">
    <property type="entry name" value="Phage-like_holin"/>
</dbReference>
<sequence length="89" mass="10428">MINWKIRFKNPVFYIQLIVSIISSIFAYMGITASEITSWYKLFEIIRQAFSNPYIIFIMVISIYNFLIDPTTKGISDSKKAMTYDEPNI</sequence>
<keyword evidence="3" id="KW-1185">Reference proteome</keyword>
<name>A0AAE3E1E7_9FIRM</name>
<dbReference type="EMBL" id="JAJEQM010000025">
    <property type="protein sequence ID" value="MCC2211751.1"/>
    <property type="molecule type" value="Genomic_DNA"/>
</dbReference>
<protein>
    <submittedName>
        <fullName evidence="2">Phage holin</fullName>
    </submittedName>
</protein>
<accession>A0AAE3E1E7</accession>
<feature type="transmembrane region" description="Helical" evidence="1">
    <location>
        <begin position="51"/>
        <end position="68"/>
    </location>
</feature>
<comment type="caution">
    <text evidence="2">The sequence shown here is derived from an EMBL/GenBank/DDBJ whole genome shotgun (WGS) entry which is preliminary data.</text>
</comment>
<dbReference type="Pfam" id="PF04531">
    <property type="entry name" value="Phage_holin_1"/>
    <property type="match status" value="1"/>
</dbReference>
<dbReference type="Proteomes" id="UP001198242">
    <property type="component" value="Unassembled WGS sequence"/>
</dbReference>
<dbReference type="AlphaFoldDB" id="A0AAE3E1E7"/>
<gene>
    <name evidence="2" type="ORF">LKE05_13265</name>
</gene>
<keyword evidence="1" id="KW-0812">Transmembrane</keyword>
<feature type="transmembrane region" description="Helical" evidence="1">
    <location>
        <begin position="12"/>
        <end position="31"/>
    </location>
</feature>
<evidence type="ECO:0000313" key="3">
    <source>
        <dbReference type="Proteomes" id="UP001198242"/>
    </source>
</evidence>
<keyword evidence="1" id="KW-0472">Membrane</keyword>
<proteinExistence type="predicted"/>
<evidence type="ECO:0000256" key="1">
    <source>
        <dbReference type="SAM" id="Phobius"/>
    </source>
</evidence>